<accession>A0A078ARP3</accession>
<dbReference type="PANTHER" id="PTHR21580:SF28">
    <property type="entry name" value="BOREALIN N-TERMINAL DOMAIN-CONTAINING PROTEIN-RELATED"/>
    <property type="match status" value="1"/>
</dbReference>
<keyword evidence="2" id="KW-1185">Reference proteome</keyword>
<evidence type="ECO:0000313" key="2">
    <source>
        <dbReference type="Proteomes" id="UP000039865"/>
    </source>
</evidence>
<name>A0A078ARP3_STYLE</name>
<protein>
    <submittedName>
        <fullName evidence="1">Uncharacterized protein</fullName>
    </submittedName>
</protein>
<proteinExistence type="predicted"/>
<reference evidence="1 2" key="1">
    <citation type="submission" date="2014-06" db="EMBL/GenBank/DDBJ databases">
        <authorList>
            <person name="Swart Estienne"/>
        </authorList>
    </citation>
    <scope>NUCLEOTIDE SEQUENCE [LARGE SCALE GENOMIC DNA]</scope>
    <source>
        <strain evidence="1 2">130c</strain>
    </source>
</reference>
<dbReference type="EMBL" id="CCKQ01013032">
    <property type="protein sequence ID" value="CDW84651.1"/>
    <property type="molecule type" value="Genomic_DNA"/>
</dbReference>
<dbReference type="Pfam" id="PF07004">
    <property type="entry name" value="SHIPPO-rpt"/>
    <property type="match status" value="3"/>
</dbReference>
<dbReference type="PANTHER" id="PTHR21580">
    <property type="entry name" value="SHIPPO-1-RELATED"/>
    <property type="match status" value="1"/>
</dbReference>
<organism evidence="1 2">
    <name type="scientific">Stylonychia lemnae</name>
    <name type="common">Ciliate</name>
    <dbReference type="NCBI Taxonomy" id="5949"/>
    <lineage>
        <taxon>Eukaryota</taxon>
        <taxon>Sar</taxon>
        <taxon>Alveolata</taxon>
        <taxon>Ciliophora</taxon>
        <taxon>Intramacronucleata</taxon>
        <taxon>Spirotrichea</taxon>
        <taxon>Stichotrichia</taxon>
        <taxon>Sporadotrichida</taxon>
        <taxon>Oxytrichidae</taxon>
        <taxon>Stylonychinae</taxon>
        <taxon>Stylonychia</taxon>
    </lineage>
</organism>
<dbReference type="OrthoDB" id="309001at2759"/>
<dbReference type="Proteomes" id="UP000039865">
    <property type="component" value="Unassembled WGS sequence"/>
</dbReference>
<dbReference type="InterPro" id="IPR010736">
    <property type="entry name" value="SHIPPO-rpt"/>
</dbReference>
<dbReference type="InterPro" id="IPR051291">
    <property type="entry name" value="CIMAP"/>
</dbReference>
<sequence length="284" mass="30674">MSLLHSMNQTPGPGTYQAEKYRSQARISYSMARKYDIKDRMNVPGPGTYKGKSFLDDKKPNSFPLAMKDNVLINKERLKTPGPGVYEQKTQLSKIGHFITPARPITDKGDRATNPGPGTYTQIAQLYNRGNNIVIGNERGREQVDKEKNSIPGPGIYKPEAQRAIYKSTGNIPIGNAARKPLLHESALANPGPGNYDQSIFKKGTKAPAYGIGTGPKEAIDFSTAKTNPGPGIYSQAVKRTKIGAAIGNDTRFKEKPSGVPGPGSYALKSSIGAVAAYHGINRQ</sequence>
<dbReference type="AlphaFoldDB" id="A0A078ARP3"/>
<dbReference type="OMA" id="WTMSGTY"/>
<evidence type="ECO:0000313" key="1">
    <source>
        <dbReference type="EMBL" id="CDW84651.1"/>
    </source>
</evidence>
<gene>
    <name evidence="1" type="primary">Contig8472.g9043</name>
    <name evidence="1" type="ORF">STYLEM_13717</name>
</gene>
<dbReference type="InParanoid" id="A0A078ARP3"/>